<evidence type="ECO:0000259" key="3">
    <source>
        <dbReference type="Pfam" id="PF02866"/>
    </source>
</evidence>
<dbReference type="InterPro" id="IPR022383">
    <property type="entry name" value="Lactate/malate_DH_C"/>
</dbReference>
<dbReference type="AlphaFoldDB" id="A0A653CLZ5"/>
<dbReference type="Pfam" id="PF02866">
    <property type="entry name" value="Ldh_1_C"/>
    <property type="match status" value="1"/>
</dbReference>
<dbReference type="PANTHER" id="PTHR11540">
    <property type="entry name" value="MALATE AND LACTATE DEHYDROGENASE"/>
    <property type="match status" value="1"/>
</dbReference>
<dbReference type="GO" id="GO:0006099">
    <property type="term" value="P:tricarboxylic acid cycle"/>
    <property type="evidence" value="ECO:0007669"/>
    <property type="project" value="TreeGrafter"/>
</dbReference>
<evidence type="ECO:0000256" key="2">
    <source>
        <dbReference type="ARBA" id="ARBA00023027"/>
    </source>
</evidence>
<dbReference type="Proteomes" id="UP000410492">
    <property type="component" value="Unassembled WGS sequence"/>
</dbReference>
<dbReference type="OrthoDB" id="755699at2759"/>
<evidence type="ECO:0000256" key="1">
    <source>
        <dbReference type="ARBA" id="ARBA00023002"/>
    </source>
</evidence>
<dbReference type="SUPFAM" id="SSF56327">
    <property type="entry name" value="LDH C-terminal domain-like"/>
    <property type="match status" value="1"/>
</dbReference>
<keyword evidence="2" id="KW-0520">NAD</keyword>
<reference evidence="4 5" key="1">
    <citation type="submission" date="2019-01" db="EMBL/GenBank/DDBJ databases">
        <authorList>
            <person name="Sayadi A."/>
        </authorList>
    </citation>
    <scope>NUCLEOTIDE SEQUENCE [LARGE SCALE GENOMIC DNA]</scope>
</reference>
<dbReference type="Gene3D" id="3.90.110.10">
    <property type="entry name" value="Lactate dehydrogenase/glycoside hydrolase, family 4, C-terminal"/>
    <property type="match status" value="1"/>
</dbReference>
<keyword evidence="1" id="KW-0560">Oxidoreductase</keyword>
<evidence type="ECO:0000313" key="4">
    <source>
        <dbReference type="EMBL" id="VEN48821.1"/>
    </source>
</evidence>
<dbReference type="EMBL" id="CAACVG010008178">
    <property type="protein sequence ID" value="VEN48821.1"/>
    <property type="molecule type" value="Genomic_DNA"/>
</dbReference>
<evidence type="ECO:0000313" key="5">
    <source>
        <dbReference type="Proteomes" id="UP000410492"/>
    </source>
</evidence>
<accession>A0A653CLZ5</accession>
<gene>
    <name evidence="4" type="ORF">CALMAC_LOCUS10142</name>
</gene>
<organism evidence="4 5">
    <name type="scientific">Callosobruchus maculatus</name>
    <name type="common">Southern cowpea weevil</name>
    <name type="synonym">Pulse bruchid</name>
    <dbReference type="NCBI Taxonomy" id="64391"/>
    <lineage>
        <taxon>Eukaryota</taxon>
        <taxon>Metazoa</taxon>
        <taxon>Ecdysozoa</taxon>
        <taxon>Arthropoda</taxon>
        <taxon>Hexapoda</taxon>
        <taxon>Insecta</taxon>
        <taxon>Pterygota</taxon>
        <taxon>Neoptera</taxon>
        <taxon>Endopterygota</taxon>
        <taxon>Coleoptera</taxon>
        <taxon>Polyphaga</taxon>
        <taxon>Cucujiformia</taxon>
        <taxon>Chrysomeloidea</taxon>
        <taxon>Chrysomelidae</taxon>
        <taxon>Bruchinae</taxon>
        <taxon>Bruchini</taxon>
        <taxon>Callosobruchus</taxon>
    </lineage>
</organism>
<name>A0A653CLZ5_CALMS</name>
<keyword evidence="5" id="KW-1185">Reference proteome</keyword>
<proteinExistence type="predicted"/>
<sequence>MVPVIGGYSEETRVPVLSQVQPNVQFSDEQIAQITANIRKPKQKTPSGFLAAFAISRFVISLVKGIRGHKDVFECAYVPSKVHPEAKYLTTLVQLGIHGVSKNFGLQELTDYEQCMFDNAVTCLAADITKGETYTGTESQCPRAKKEKI</sequence>
<dbReference type="InterPro" id="IPR015955">
    <property type="entry name" value="Lactate_DH/Glyco_Ohase_4_C"/>
</dbReference>
<dbReference type="PANTHER" id="PTHR11540:SF16">
    <property type="entry name" value="MALATE DEHYDROGENASE, MITOCHONDRIAL"/>
    <property type="match status" value="1"/>
</dbReference>
<dbReference type="GO" id="GO:0030060">
    <property type="term" value="F:L-malate dehydrogenase (NAD+) activity"/>
    <property type="evidence" value="ECO:0007669"/>
    <property type="project" value="TreeGrafter"/>
</dbReference>
<protein>
    <recommendedName>
        <fullName evidence="3">Lactate/malate dehydrogenase C-terminal domain-containing protein</fullName>
    </recommendedName>
</protein>
<dbReference type="GO" id="GO:0005739">
    <property type="term" value="C:mitochondrion"/>
    <property type="evidence" value="ECO:0007669"/>
    <property type="project" value="TreeGrafter"/>
</dbReference>
<feature type="domain" description="Lactate/malate dehydrogenase C-terminal" evidence="3">
    <location>
        <begin position="2"/>
        <end position="133"/>
    </location>
</feature>